<gene>
    <name evidence="2" type="ORF">DM01DRAFT_1406101</name>
</gene>
<organism evidence="2 3">
    <name type="scientific">Hesseltinella vesiculosa</name>
    <dbReference type="NCBI Taxonomy" id="101127"/>
    <lineage>
        <taxon>Eukaryota</taxon>
        <taxon>Fungi</taxon>
        <taxon>Fungi incertae sedis</taxon>
        <taxon>Mucoromycota</taxon>
        <taxon>Mucoromycotina</taxon>
        <taxon>Mucoromycetes</taxon>
        <taxon>Mucorales</taxon>
        <taxon>Cunninghamellaceae</taxon>
        <taxon>Hesseltinella</taxon>
    </lineage>
</organism>
<feature type="region of interest" description="Disordered" evidence="1">
    <location>
        <begin position="1"/>
        <end position="98"/>
    </location>
</feature>
<feature type="compositionally biased region" description="Acidic residues" evidence="1">
    <location>
        <begin position="275"/>
        <end position="287"/>
    </location>
</feature>
<comment type="caution">
    <text evidence="2">The sequence shown here is derived from an EMBL/GenBank/DDBJ whole genome shotgun (WGS) entry which is preliminary data.</text>
</comment>
<feature type="compositionally biased region" description="Acidic residues" evidence="1">
    <location>
        <begin position="490"/>
        <end position="503"/>
    </location>
</feature>
<feature type="compositionally biased region" description="Low complexity" evidence="1">
    <location>
        <begin position="1"/>
        <end position="12"/>
    </location>
</feature>
<feature type="compositionally biased region" description="Basic and acidic residues" evidence="1">
    <location>
        <begin position="23"/>
        <end position="32"/>
    </location>
</feature>
<accession>A0A1X2GN43</accession>
<reference evidence="2 3" key="1">
    <citation type="submission" date="2016-07" db="EMBL/GenBank/DDBJ databases">
        <title>Pervasive Adenine N6-methylation of Active Genes in Fungi.</title>
        <authorList>
            <consortium name="DOE Joint Genome Institute"/>
            <person name="Mondo S.J."/>
            <person name="Dannebaum R.O."/>
            <person name="Kuo R.C."/>
            <person name="Labutti K."/>
            <person name="Haridas S."/>
            <person name="Kuo A."/>
            <person name="Salamov A."/>
            <person name="Ahrendt S.R."/>
            <person name="Lipzen A."/>
            <person name="Sullivan W."/>
            <person name="Andreopoulos W.B."/>
            <person name="Clum A."/>
            <person name="Lindquist E."/>
            <person name="Daum C."/>
            <person name="Ramamoorthy G.K."/>
            <person name="Gryganskyi A."/>
            <person name="Culley D."/>
            <person name="Magnuson J.K."/>
            <person name="James T.Y."/>
            <person name="O'Malley M.A."/>
            <person name="Stajich J.E."/>
            <person name="Spatafora J.W."/>
            <person name="Visel A."/>
            <person name="Grigoriev I.V."/>
        </authorList>
    </citation>
    <scope>NUCLEOTIDE SEQUENCE [LARGE SCALE GENOMIC DNA]</scope>
    <source>
        <strain evidence="2 3">NRRL 3301</strain>
    </source>
</reference>
<evidence type="ECO:0000256" key="1">
    <source>
        <dbReference type="SAM" id="MobiDB-lite"/>
    </source>
</evidence>
<evidence type="ECO:0000313" key="3">
    <source>
        <dbReference type="Proteomes" id="UP000242146"/>
    </source>
</evidence>
<name>A0A1X2GN43_9FUNG</name>
<feature type="region of interest" description="Disordered" evidence="1">
    <location>
        <begin position="442"/>
        <end position="552"/>
    </location>
</feature>
<protein>
    <submittedName>
        <fullName evidence="2">Uncharacterized protein</fullName>
    </submittedName>
</protein>
<feature type="compositionally biased region" description="Acidic residues" evidence="1">
    <location>
        <begin position="45"/>
        <end position="58"/>
    </location>
</feature>
<proteinExistence type="predicted"/>
<dbReference type="AlphaFoldDB" id="A0A1X2GN43"/>
<dbReference type="EMBL" id="MCGT01000008">
    <property type="protein sequence ID" value="ORX57546.1"/>
    <property type="molecule type" value="Genomic_DNA"/>
</dbReference>
<keyword evidence="3" id="KW-1185">Reference proteome</keyword>
<feature type="compositionally biased region" description="Basic residues" evidence="1">
    <location>
        <begin position="13"/>
        <end position="22"/>
    </location>
</feature>
<dbReference type="Proteomes" id="UP000242146">
    <property type="component" value="Unassembled WGS sequence"/>
</dbReference>
<evidence type="ECO:0000313" key="2">
    <source>
        <dbReference type="EMBL" id="ORX57546.1"/>
    </source>
</evidence>
<feature type="compositionally biased region" description="Polar residues" evidence="1">
    <location>
        <begin position="358"/>
        <end position="369"/>
    </location>
</feature>
<feature type="region of interest" description="Disordered" evidence="1">
    <location>
        <begin position="355"/>
        <end position="377"/>
    </location>
</feature>
<feature type="compositionally biased region" description="Polar residues" evidence="1">
    <location>
        <begin position="526"/>
        <end position="536"/>
    </location>
</feature>
<sequence length="582" mass="66064">MSSSKSASISPHARSKRKRIKRHHEDERDLHHLPRRSKGKKAVYEEEYDNDVSDDEDFQPSFDSMPNFFYNDPTSNFHPSKYQPTKSSNATNQVDNSQDQQWRQVHVLDNSLQCRLNDQSSGSMNLRWQKKYSHYTTQTSFTNKNPHLIDNPLAQGSQLASGPIAAKTNLESLERPVPVCIDLADSSNVRFDTFSTRTQTVAMLEAFRKQIPFPVWIRRDHPPHLTQAKIDDGALTIVPVDETDPELLKYLHCPPRWSIRGRRIKAKPGKARDEDGSDAPEQDEEELEQKQGEEGIESLQPWDFIRLLPEKPRTIYTPQRMPRTEDVIAVETRAQLPEPLNDDLNSGWIGGVYFSDRPASSPQNNYTPTRKSRPRSRHKVMADTAVYIQCLQQLLLDQDERINYERTELERQHASADWEAATLNSQLEHLRFVLSNLADTQPVPAQAESEPKHDNPPSKRKKPSKELKAATSSAPSRAPKPVPPVHPKEEEIDELEDSDDEPEISQPKPPLGSSRPIGTVSKFRSRTNTSAPSRSAPTAPHPAPLSTAGSVRPRIAPVRPSFEALKNVIGFRKFAKNLKRKK</sequence>
<feature type="region of interest" description="Disordered" evidence="1">
    <location>
        <begin position="262"/>
        <end position="295"/>
    </location>
</feature>
<feature type="compositionally biased region" description="Polar residues" evidence="1">
    <location>
        <begin position="72"/>
        <end position="98"/>
    </location>
</feature>